<proteinExistence type="predicted"/>
<dbReference type="Proteomes" id="UP000019151">
    <property type="component" value="Plasmid 1"/>
</dbReference>
<geneLocation type="plasmid" evidence="2 3">
    <name>1</name>
</geneLocation>
<dbReference type="AlphaFoldDB" id="W0RQ77"/>
<feature type="chain" id="PRO_5004794426" evidence="1">
    <location>
        <begin position="25"/>
        <end position="133"/>
    </location>
</feature>
<gene>
    <name evidence="2" type="ORF">J421_5326</name>
</gene>
<accession>W0RQ77</accession>
<keyword evidence="3" id="KW-1185">Reference proteome</keyword>
<reference evidence="2 3" key="1">
    <citation type="journal article" date="2014" name="Genome Announc.">
        <title>Genome Sequence and Methylome of Soil Bacterium Gemmatirosa kalamazoonensis KBS708T, a Member of the Rarely Cultivated Gemmatimonadetes Phylum.</title>
        <authorList>
            <person name="Debruyn J.M."/>
            <person name="Radosevich M."/>
            <person name="Wommack K.E."/>
            <person name="Polson S.W."/>
            <person name="Hauser L.J."/>
            <person name="Fawaz M.N."/>
            <person name="Korlach J."/>
            <person name="Tsai Y.C."/>
        </authorList>
    </citation>
    <scope>NUCLEOTIDE SEQUENCE [LARGE SCALE GENOMIC DNA]</scope>
    <source>
        <strain evidence="2 3">KBS708</strain>
        <plasmid evidence="3">Plasmid 1</plasmid>
    </source>
</reference>
<name>W0RQ77_9BACT</name>
<dbReference type="HOGENOM" id="CLU_1903688_0_0_0"/>
<protein>
    <submittedName>
        <fullName evidence="2">Uncharacterized protein</fullName>
    </submittedName>
</protein>
<keyword evidence="1" id="KW-0732">Signal</keyword>
<evidence type="ECO:0000313" key="3">
    <source>
        <dbReference type="Proteomes" id="UP000019151"/>
    </source>
</evidence>
<evidence type="ECO:0000256" key="1">
    <source>
        <dbReference type="SAM" id="SignalP"/>
    </source>
</evidence>
<organism evidence="2 3">
    <name type="scientific">Gemmatirosa kalamazoonensis</name>
    <dbReference type="NCBI Taxonomy" id="861299"/>
    <lineage>
        <taxon>Bacteria</taxon>
        <taxon>Pseudomonadati</taxon>
        <taxon>Gemmatimonadota</taxon>
        <taxon>Gemmatimonadia</taxon>
        <taxon>Gemmatimonadales</taxon>
        <taxon>Gemmatimonadaceae</taxon>
        <taxon>Gemmatirosa</taxon>
    </lineage>
</organism>
<dbReference type="InParanoid" id="W0RQ77"/>
<feature type="signal peptide" evidence="1">
    <location>
        <begin position="1"/>
        <end position="24"/>
    </location>
</feature>
<keyword evidence="2" id="KW-0614">Plasmid</keyword>
<dbReference type="KEGG" id="gba:J421_5326"/>
<evidence type="ECO:0000313" key="2">
    <source>
        <dbReference type="EMBL" id="AHG92861.1"/>
    </source>
</evidence>
<dbReference type="PROSITE" id="PS51257">
    <property type="entry name" value="PROKAR_LIPOPROTEIN"/>
    <property type="match status" value="1"/>
</dbReference>
<dbReference type="EMBL" id="CP007129">
    <property type="protein sequence ID" value="AHG92861.1"/>
    <property type="molecule type" value="Genomic_DNA"/>
</dbReference>
<sequence>MQRVVPLYRLVAILLAASACGTEAGPDAPDVRPLPRSAATLAGPVVACDTGARPRLLVQGRAPLPPIQTGRTWLGVSASTVLLHRDGSRAALSEFGVGATLRAWISGDFVVTDPGQAIADTLVLDGAAATSTP</sequence>